<dbReference type="Gene3D" id="3.40.50.1240">
    <property type="entry name" value="Phosphoglycerate mutase-like"/>
    <property type="match status" value="1"/>
</dbReference>
<accession>A0A0T6B7V2</accession>
<keyword evidence="1" id="KW-0378">Hydrolase</keyword>
<keyword evidence="3" id="KW-1185">Reference proteome</keyword>
<dbReference type="SUPFAM" id="SSF53254">
    <property type="entry name" value="Phosphoglycerate mutase-like"/>
    <property type="match status" value="1"/>
</dbReference>
<dbReference type="InterPro" id="IPR029033">
    <property type="entry name" value="His_PPase_superfam"/>
</dbReference>
<proteinExistence type="predicted"/>
<dbReference type="EMBL" id="LJIG01009277">
    <property type="protein sequence ID" value="KRT83401.1"/>
    <property type="molecule type" value="Genomic_DNA"/>
</dbReference>
<evidence type="ECO:0000256" key="1">
    <source>
        <dbReference type="ARBA" id="ARBA00022801"/>
    </source>
</evidence>
<dbReference type="GO" id="GO:0003993">
    <property type="term" value="F:acid phosphatase activity"/>
    <property type="evidence" value="ECO:0007669"/>
    <property type="project" value="TreeGrafter"/>
</dbReference>
<dbReference type="AlphaFoldDB" id="A0A0T6B7V2"/>
<evidence type="ECO:0000313" key="3">
    <source>
        <dbReference type="Proteomes" id="UP000051574"/>
    </source>
</evidence>
<comment type="caution">
    <text evidence="2">The sequence shown here is derived from an EMBL/GenBank/DDBJ whole genome shotgun (WGS) entry which is preliminary data.</text>
</comment>
<dbReference type="Proteomes" id="UP000051574">
    <property type="component" value="Unassembled WGS sequence"/>
</dbReference>
<reference evidence="2 3" key="1">
    <citation type="submission" date="2015-09" db="EMBL/GenBank/DDBJ databases">
        <title>Draft genome of the scarab beetle Oryctes borbonicus.</title>
        <authorList>
            <person name="Meyer J.M."/>
            <person name="Markov G.V."/>
            <person name="Baskaran P."/>
            <person name="Herrmann M."/>
            <person name="Sommer R.J."/>
            <person name="Roedelsperger C."/>
        </authorList>
    </citation>
    <scope>NUCLEOTIDE SEQUENCE [LARGE SCALE GENOMIC DNA]</scope>
    <source>
        <strain evidence="2">OB123</strain>
        <tissue evidence="2">Whole animal</tissue>
    </source>
</reference>
<dbReference type="GO" id="GO:0052745">
    <property type="term" value="F:inositol phosphate phosphatase activity"/>
    <property type="evidence" value="ECO:0007669"/>
    <property type="project" value="TreeGrafter"/>
</dbReference>
<evidence type="ECO:0000313" key="2">
    <source>
        <dbReference type="EMBL" id="KRT83401.1"/>
    </source>
</evidence>
<organism evidence="2 3">
    <name type="scientific">Oryctes borbonicus</name>
    <dbReference type="NCBI Taxonomy" id="1629725"/>
    <lineage>
        <taxon>Eukaryota</taxon>
        <taxon>Metazoa</taxon>
        <taxon>Ecdysozoa</taxon>
        <taxon>Arthropoda</taxon>
        <taxon>Hexapoda</taxon>
        <taxon>Insecta</taxon>
        <taxon>Pterygota</taxon>
        <taxon>Neoptera</taxon>
        <taxon>Endopterygota</taxon>
        <taxon>Coleoptera</taxon>
        <taxon>Polyphaga</taxon>
        <taxon>Scarabaeiformia</taxon>
        <taxon>Scarabaeidae</taxon>
        <taxon>Dynastinae</taxon>
        <taxon>Oryctes</taxon>
    </lineage>
</organism>
<dbReference type="PANTHER" id="PTHR20963">
    <property type="entry name" value="MULTIPLE INOSITOL POLYPHOSPHATE PHOSPHATASE-RELATED"/>
    <property type="match status" value="1"/>
</dbReference>
<protein>
    <submittedName>
        <fullName evidence="2">Uncharacterized protein</fullName>
    </submittedName>
</protein>
<dbReference type="InterPro" id="IPR000560">
    <property type="entry name" value="His_Pase_clade-2"/>
</dbReference>
<sequence>MLYSLVEVELMYIACAYETGWKKTISPWCYSFNLETIQPFEYVDDLVQYWYNGYAFKITTRLACLAIRDAVLFFNDRRNRRSANIYFTDISSVIHVLVHLGVYKGKKLNSKTFEMNSKRSWKASKIAGFANNVALIFYS</sequence>
<dbReference type="PANTHER" id="PTHR20963:SF51">
    <property type="entry name" value="MULTIPLE INOSITOL POLYPHOSPHATE PHOSPHATASE 1"/>
    <property type="match status" value="1"/>
</dbReference>
<dbReference type="Pfam" id="PF00328">
    <property type="entry name" value="His_Phos_2"/>
    <property type="match status" value="1"/>
</dbReference>
<name>A0A0T6B7V2_9SCAR</name>
<gene>
    <name evidence="2" type="ORF">AMK59_4542</name>
</gene>
<dbReference type="OrthoDB" id="6509975at2759"/>